<dbReference type="Pfam" id="PF01593">
    <property type="entry name" value="Amino_oxidase"/>
    <property type="match status" value="1"/>
</dbReference>
<proteinExistence type="predicted"/>
<dbReference type="EMBL" id="PDEQ01000002">
    <property type="protein sequence ID" value="PEN14283.1"/>
    <property type="molecule type" value="Genomic_DNA"/>
</dbReference>
<dbReference type="OrthoDB" id="9769600at2"/>
<dbReference type="Proteomes" id="UP000220102">
    <property type="component" value="Unassembled WGS sequence"/>
</dbReference>
<dbReference type="AlphaFoldDB" id="A0A2A8D0C6"/>
<sequence length="451" mass="50367">MSKDIADEQRITILGGGPAGLAMGMYGRRERLDVQLYEANNEVGGNARTLRLGPFRYDTGAHRWHDKDAEITADVKALLGDDLRLVDAPSQICWRGRRIDFPLAPYDLMRKLPWSLLGRISREQFSIPRVSVGAEHFHEMALQSYGPTLANLFLLNYTEKLWGTDSSELSPRVAGDRLEGLDLKTFFLEAFGSRIGKARHLDGSFYYPKYGYGQITDATADAAGRENIRTGARITRLVHDGRRIMHVEVNGEEIADVETVVSTLPLTILLRQLHPAPPEEVLALADSIRFRNLRLVVLGLDRPHVTRNASLYFPERSVPFTRLYEPKNRSADTAPADQTVVVLERPCQSDDDAWTQPDDALFEAACDLLETQGLAHRDEVVAREHHAMPFAYPILEVGAADVAAEIRDYLDRFENLHLLGRSAGFAYTHVHELYAEAKALAGELVGSAVAR</sequence>
<dbReference type="GO" id="GO:0005829">
    <property type="term" value="C:cytosol"/>
    <property type="evidence" value="ECO:0007669"/>
    <property type="project" value="TreeGrafter"/>
</dbReference>
<accession>A0A2A8D0C6</accession>
<protein>
    <submittedName>
        <fullName evidence="2">Amine oxidase</fullName>
    </submittedName>
</protein>
<comment type="caution">
    <text evidence="2">The sequence shown here is derived from an EMBL/GenBank/DDBJ whole genome shotgun (WGS) entry which is preliminary data.</text>
</comment>
<evidence type="ECO:0000313" key="2">
    <source>
        <dbReference type="EMBL" id="PEN14283.1"/>
    </source>
</evidence>
<dbReference type="GO" id="GO:0016491">
    <property type="term" value="F:oxidoreductase activity"/>
    <property type="evidence" value="ECO:0007669"/>
    <property type="project" value="InterPro"/>
</dbReference>
<dbReference type="PANTHER" id="PTHR21197:SF0">
    <property type="entry name" value="UDP-GALACTOPYRANOSE MUTASE"/>
    <property type="match status" value="1"/>
</dbReference>
<dbReference type="InterPro" id="IPR002937">
    <property type="entry name" value="Amino_oxidase"/>
</dbReference>
<evidence type="ECO:0000259" key="1">
    <source>
        <dbReference type="Pfam" id="PF01593"/>
    </source>
</evidence>
<evidence type="ECO:0000313" key="3">
    <source>
        <dbReference type="Proteomes" id="UP000220102"/>
    </source>
</evidence>
<dbReference type="GO" id="GO:0008767">
    <property type="term" value="F:UDP-galactopyranose mutase activity"/>
    <property type="evidence" value="ECO:0007669"/>
    <property type="project" value="TreeGrafter"/>
</dbReference>
<dbReference type="Gene3D" id="3.50.50.60">
    <property type="entry name" value="FAD/NAD(P)-binding domain"/>
    <property type="match status" value="1"/>
</dbReference>
<organism evidence="2 3">
    <name type="scientific">Longibacter salinarum</name>
    <dbReference type="NCBI Taxonomy" id="1850348"/>
    <lineage>
        <taxon>Bacteria</taxon>
        <taxon>Pseudomonadati</taxon>
        <taxon>Rhodothermota</taxon>
        <taxon>Rhodothermia</taxon>
        <taxon>Rhodothermales</taxon>
        <taxon>Salisaetaceae</taxon>
        <taxon>Longibacter</taxon>
    </lineage>
</organism>
<dbReference type="InterPro" id="IPR036188">
    <property type="entry name" value="FAD/NAD-bd_sf"/>
</dbReference>
<dbReference type="PANTHER" id="PTHR21197">
    <property type="entry name" value="UDP-GALACTOPYRANOSE MUTASE"/>
    <property type="match status" value="1"/>
</dbReference>
<reference evidence="2 3" key="1">
    <citation type="submission" date="2017-10" db="EMBL/GenBank/DDBJ databases">
        <title>Draft genome of Longibacter Salinarum.</title>
        <authorList>
            <person name="Goh K.M."/>
            <person name="Shamsir M.S."/>
            <person name="Lim S.W."/>
        </authorList>
    </citation>
    <scope>NUCLEOTIDE SEQUENCE [LARGE SCALE GENOMIC DNA]</scope>
    <source>
        <strain evidence="2 3">KCTC 52045</strain>
    </source>
</reference>
<keyword evidence="3" id="KW-1185">Reference proteome</keyword>
<name>A0A2A8D0C6_9BACT</name>
<dbReference type="RefSeq" id="WP_098074462.1">
    <property type="nucleotide sequence ID" value="NZ_PDEQ01000002.1"/>
</dbReference>
<feature type="domain" description="Amine oxidase" evidence="1">
    <location>
        <begin position="19"/>
        <end position="424"/>
    </location>
</feature>
<gene>
    <name evidence="2" type="ORF">CRI94_04390</name>
</gene>
<dbReference type="GO" id="GO:0050660">
    <property type="term" value="F:flavin adenine dinucleotide binding"/>
    <property type="evidence" value="ECO:0007669"/>
    <property type="project" value="TreeGrafter"/>
</dbReference>
<dbReference type="SUPFAM" id="SSF51905">
    <property type="entry name" value="FAD/NAD(P)-binding domain"/>
    <property type="match status" value="1"/>
</dbReference>